<evidence type="ECO:0000256" key="2">
    <source>
        <dbReference type="ARBA" id="ARBA00005992"/>
    </source>
</evidence>
<name>A0A917Z949_9GAMM</name>
<dbReference type="GO" id="GO:0004180">
    <property type="term" value="F:carboxypeptidase activity"/>
    <property type="evidence" value="ECO:0007669"/>
    <property type="project" value="UniProtKB-ARBA"/>
</dbReference>
<evidence type="ECO:0000313" key="10">
    <source>
        <dbReference type="EMBL" id="GGO78136.1"/>
    </source>
</evidence>
<feature type="active site" description="Proton donor/acceptor" evidence="7">
    <location>
        <position position="141"/>
    </location>
</feature>
<proteinExistence type="inferred from homology"/>
<evidence type="ECO:0000256" key="1">
    <source>
        <dbReference type="ARBA" id="ARBA00004752"/>
    </source>
</evidence>
<feature type="chain" id="PRO_5037265622" description="L,D-TPase catalytic domain-containing protein" evidence="8">
    <location>
        <begin position="26"/>
        <end position="184"/>
    </location>
</feature>
<dbReference type="InterPro" id="IPR005490">
    <property type="entry name" value="LD_TPept_cat_dom"/>
</dbReference>
<keyword evidence="8" id="KW-0732">Signal</keyword>
<feature type="domain" description="L,D-TPase catalytic" evidence="9">
    <location>
        <begin position="27"/>
        <end position="184"/>
    </location>
</feature>
<dbReference type="RefSeq" id="WP_188858843.1">
    <property type="nucleotide sequence ID" value="NZ_BMLT01000002.1"/>
</dbReference>
<feature type="active site" description="Nucleophile" evidence="7">
    <location>
        <position position="160"/>
    </location>
</feature>
<comment type="similarity">
    <text evidence="2">Belongs to the YkuD family.</text>
</comment>
<comment type="caution">
    <text evidence="10">The sequence shown here is derived from an EMBL/GenBank/DDBJ whole genome shotgun (WGS) entry which is preliminary data.</text>
</comment>
<dbReference type="GO" id="GO:0016740">
    <property type="term" value="F:transferase activity"/>
    <property type="evidence" value="ECO:0007669"/>
    <property type="project" value="UniProtKB-KW"/>
</dbReference>
<dbReference type="EMBL" id="BMLT01000002">
    <property type="protein sequence ID" value="GGO78136.1"/>
    <property type="molecule type" value="Genomic_DNA"/>
</dbReference>
<keyword evidence="11" id="KW-1185">Reference proteome</keyword>
<keyword evidence="3" id="KW-0808">Transferase</keyword>
<dbReference type="Pfam" id="PF03734">
    <property type="entry name" value="YkuD"/>
    <property type="match status" value="1"/>
</dbReference>
<gene>
    <name evidence="10" type="ORF">GCM10011348_09330</name>
</gene>
<reference evidence="10 11" key="1">
    <citation type="journal article" date="2014" name="Int. J. Syst. Evol. Microbiol.">
        <title>Complete genome sequence of Corynebacterium casei LMG S-19264T (=DSM 44701T), isolated from a smear-ripened cheese.</title>
        <authorList>
            <consortium name="US DOE Joint Genome Institute (JGI-PGF)"/>
            <person name="Walter F."/>
            <person name="Albersmeier A."/>
            <person name="Kalinowski J."/>
            <person name="Ruckert C."/>
        </authorList>
    </citation>
    <scope>NUCLEOTIDE SEQUENCE [LARGE SCALE GENOMIC DNA]</scope>
    <source>
        <strain evidence="10 11">CGMCC 1.7286</strain>
    </source>
</reference>
<dbReference type="Proteomes" id="UP000599578">
    <property type="component" value="Unassembled WGS sequence"/>
</dbReference>
<dbReference type="PROSITE" id="PS52029">
    <property type="entry name" value="LD_TPASE"/>
    <property type="match status" value="1"/>
</dbReference>
<protein>
    <recommendedName>
        <fullName evidence="9">L,D-TPase catalytic domain-containing protein</fullName>
    </recommendedName>
</protein>
<keyword evidence="4 7" id="KW-0133">Cell shape</keyword>
<evidence type="ECO:0000259" key="9">
    <source>
        <dbReference type="PROSITE" id="PS52029"/>
    </source>
</evidence>
<dbReference type="CDD" id="cd16913">
    <property type="entry name" value="YkuD_like"/>
    <property type="match status" value="1"/>
</dbReference>
<dbReference type="InterPro" id="IPR038063">
    <property type="entry name" value="Transpep_catalytic_dom"/>
</dbReference>
<organism evidence="10 11">
    <name type="scientific">Marinobacterium nitratireducens</name>
    <dbReference type="NCBI Taxonomy" id="518897"/>
    <lineage>
        <taxon>Bacteria</taxon>
        <taxon>Pseudomonadati</taxon>
        <taxon>Pseudomonadota</taxon>
        <taxon>Gammaproteobacteria</taxon>
        <taxon>Oceanospirillales</taxon>
        <taxon>Oceanospirillaceae</taxon>
        <taxon>Marinobacterium</taxon>
    </lineage>
</organism>
<evidence type="ECO:0000256" key="4">
    <source>
        <dbReference type="ARBA" id="ARBA00022960"/>
    </source>
</evidence>
<dbReference type="GO" id="GO:0071555">
    <property type="term" value="P:cell wall organization"/>
    <property type="evidence" value="ECO:0007669"/>
    <property type="project" value="UniProtKB-UniRule"/>
</dbReference>
<sequence>MPNKTTCLALACLLFSLLPFARAQAETWVLIDTRTQTLSVMDGIRVLEHFDRIALGAAGAGLKRGRGDGKTPLGTFHVSWFNPSSRFNYFIGLDYPNRAYADRALEEGRIDRGTHLRIVSAIDLRITPPQDTPLGGQIGIHGLGAGDRRVHETLNWTNGCIALDNGEIQRLARWVRRGTRVEIL</sequence>
<accession>A0A917Z949</accession>
<evidence type="ECO:0000256" key="8">
    <source>
        <dbReference type="SAM" id="SignalP"/>
    </source>
</evidence>
<keyword evidence="5 7" id="KW-0573">Peptidoglycan synthesis</keyword>
<dbReference type="PANTHER" id="PTHR36699">
    <property type="entry name" value="LD-TRANSPEPTIDASE"/>
    <property type="match status" value="1"/>
</dbReference>
<dbReference type="Gene3D" id="2.40.440.10">
    <property type="entry name" value="L,D-transpeptidase catalytic domain-like"/>
    <property type="match status" value="1"/>
</dbReference>
<dbReference type="GO" id="GO:0009252">
    <property type="term" value="P:peptidoglycan biosynthetic process"/>
    <property type="evidence" value="ECO:0007669"/>
    <property type="project" value="UniProtKB-KW"/>
</dbReference>
<dbReference type="SUPFAM" id="SSF141523">
    <property type="entry name" value="L,D-transpeptidase catalytic domain-like"/>
    <property type="match status" value="1"/>
</dbReference>
<feature type="signal peptide" evidence="8">
    <location>
        <begin position="1"/>
        <end position="25"/>
    </location>
</feature>
<evidence type="ECO:0000256" key="5">
    <source>
        <dbReference type="ARBA" id="ARBA00022984"/>
    </source>
</evidence>
<keyword evidence="6 7" id="KW-0961">Cell wall biogenesis/degradation</keyword>
<evidence type="ECO:0000256" key="3">
    <source>
        <dbReference type="ARBA" id="ARBA00022679"/>
    </source>
</evidence>
<dbReference type="GO" id="GO:0008360">
    <property type="term" value="P:regulation of cell shape"/>
    <property type="evidence" value="ECO:0007669"/>
    <property type="project" value="UniProtKB-UniRule"/>
</dbReference>
<dbReference type="PANTHER" id="PTHR36699:SF1">
    <property type="entry name" value="L,D-TRANSPEPTIDASE YAFK-RELATED"/>
    <property type="match status" value="1"/>
</dbReference>
<evidence type="ECO:0000313" key="11">
    <source>
        <dbReference type="Proteomes" id="UP000599578"/>
    </source>
</evidence>
<evidence type="ECO:0000256" key="6">
    <source>
        <dbReference type="ARBA" id="ARBA00023316"/>
    </source>
</evidence>
<comment type="pathway">
    <text evidence="1 7">Cell wall biogenesis; peptidoglycan biosynthesis.</text>
</comment>
<evidence type="ECO:0000256" key="7">
    <source>
        <dbReference type="PROSITE-ProRule" id="PRU01373"/>
    </source>
</evidence>
<dbReference type="AlphaFoldDB" id="A0A917Z949"/>